<dbReference type="AlphaFoldDB" id="A0A9F5IPS8"/>
<dbReference type="InterPro" id="IPR038900">
    <property type="entry name" value="TMC"/>
</dbReference>
<feature type="transmembrane region" description="Helical" evidence="6">
    <location>
        <begin position="597"/>
        <end position="619"/>
    </location>
</feature>
<evidence type="ECO:0000256" key="5">
    <source>
        <dbReference type="ARBA" id="ARBA00023136"/>
    </source>
</evidence>
<keyword evidence="4 6" id="KW-1133">Transmembrane helix</keyword>
<keyword evidence="9" id="KW-1185">Reference proteome</keyword>
<dbReference type="OrthoDB" id="1936208at2759"/>
<dbReference type="PANTHER" id="PTHR23302:SF45">
    <property type="entry name" value="TRANSMEMBRANE CHANNEL-LIKE PROTEIN 4"/>
    <property type="match status" value="1"/>
</dbReference>
<dbReference type="Pfam" id="PF07810">
    <property type="entry name" value="TMC"/>
    <property type="match status" value="1"/>
</dbReference>
<evidence type="ECO:0000313" key="9">
    <source>
        <dbReference type="Proteomes" id="UP000695026"/>
    </source>
</evidence>
<dbReference type="PANTHER" id="PTHR23302">
    <property type="entry name" value="TRANSMEMBRANE CHANNEL-RELATED"/>
    <property type="match status" value="1"/>
</dbReference>
<dbReference type="CTD" id="147798"/>
<evidence type="ECO:0000256" key="6">
    <source>
        <dbReference type="RuleBase" id="RU310713"/>
    </source>
</evidence>
<comment type="subcellular location">
    <subcellularLocation>
        <location evidence="1 6">Membrane</location>
        <topology evidence="1 6">Multi-pass membrane protein</topology>
    </subcellularLocation>
</comment>
<feature type="region of interest" description="Disordered" evidence="7">
    <location>
        <begin position="1"/>
        <end position="27"/>
    </location>
</feature>
<evidence type="ECO:0000256" key="1">
    <source>
        <dbReference type="ARBA" id="ARBA00004141"/>
    </source>
</evidence>
<name>A0A9F5IPS8_PYTBI</name>
<dbReference type="OMA" id="YIAVFYL"/>
<dbReference type="GO" id="GO:0008381">
    <property type="term" value="F:mechanosensitive monoatomic ion channel activity"/>
    <property type="evidence" value="ECO:0007669"/>
    <property type="project" value="TreeGrafter"/>
</dbReference>
<evidence type="ECO:0000256" key="2">
    <source>
        <dbReference type="ARBA" id="ARBA00006510"/>
    </source>
</evidence>
<dbReference type="RefSeq" id="XP_025029335.1">
    <property type="nucleotide sequence ID" value="XM_025173567.1"/>
</dbReference>
<evidence type="ECO:0000256" key="4">
    <source>
        <dbReference type="ARBA" id="ARBA00022989"/>
    </source>
</evidence>
<reference evidence="10" key="1">
    <citation type="submission" date="2025-08" db="UniProtKB">
        <authorList>
            <consortium name="RefSeq"/>
        </authorList>
    </citation>
    <scope>IDENTIFICATION</scope>
    <source>
        <tissue evidence="10">Liver</tissue>
    </source>
</reference>
<dbReference type="GeneID" id="103065112"/>
<proteinExistence type="inferred from homology"/>
<accession>A0A9F5IPS8</accession>
<dbReference type="Proteomes" id="UP000695026">
    <property type="component" value="Unplaced"/>
</dbReference>
<evidence type="ECO:0000256" key="3">
    <source>
        <dbReference type="ARBA" id="ARBA00022692"/>
    </source>
</evidence>
<feature type="transmembrane region" description="Helical" evidence="6">
    <location>
        <begin position="355"/>
        <end position="378"/>
    </location>
</feature>
<organism evidence="9 10">
    <name type="scientific">Python bivittatus</name>
    <name type="common">Burmese python</name>
    <name type="synonym">Python molurus bivittatus</name>
    <dbReference type="NCBI Taxonomy" id="176946"/>
    <lineage>
        <taxon>Eukaryota</taxon>
        <taxon>Metazoa</taxon>
        <taxon>Chordata</taxon>
        <taxon>Craniata</taxon>
        <taxon>Vertebrata</taxon>
        <taxon>Euteleostomi</taxon>
        <taxon>Lepidosauria</taxon>
        <taxon>Squamata</taxon>
        <taxon>Bifurcata</taxon>
        <taxon>Unidentata</taxon>
        <taxon>Episquamata</taxon>
        <taxon>Toxicofera</taxon>
        <taxon>Serpentes</taxon>
        <taxon>Henophidia</taxon>
        <taxon>Pythonidae</taxon>
        <taxon>Python</taxon>
    </lineage>
</organism>
<keyword evidence="5 6" id="KW-0472">Membrane</keyword>
<feature type="domain" description="TMC" evidence="8">
    <location>
        <begin position="482"/>
        <end position="593"/>
    </location>
</feature>
<dbReference type="InterPro" id="IPR012496">
    <property type="entry name" value="TMC_dom"/>
</dbReference>
<evidence type="ECO:0000259" key="8">
    <source>
        <dbReference type="Pfam" id="PF07810"/>
    </source>
</evidence>
<comment type="similarity">
    <text evidence="2 6">Belongs to the TMC family.</text>
</comment>
<dbReference type="GO" id="GO:0005886">
    <property type="term" value="C:plasma membrane"/>
    <property type="evidence" value="ECO:0007669"/>
    <property type="project" value="InterPro"/>
</dbReference>
<evidence type="ECO:0000313" key="10">
    <source>
        <dbReference type="RefSeq" id="XP_025029335.1"/>
    </source>
</evidence>
<sequence>MEEDFMESSLRSREDEAGSSGGLQVPPSLFLQLPSNQTLRFRGKKAAAWGAAWEGASVPTADPHRVVPEVLLEEEGKESHLLKEMPLCLEEKRKVRMLQKQAVKQLSGWQLWHVEKLKTLRRLQSQAGIAISSAEMWRGTLHHIEGHFGTGIQSYFNFLRFLVLMNFAASLLVVGFVIAPNAAFEALQLNWTSQPNSSLVNALCQQYNPNPQGLVSYFSYIMDLLSGKGFIEQTYLFYGYYPNLAVSFVSFSYDIPLAYLLTTLFYLLFCLAWIVRRSVLCLKQSLVSEDTSLASYSNKVFAGWDFCLMQKNMVQLKHKSIRYELRMDLEEAAFRKHQAELTTSQRVSLYVLRSLLNILVLVLLGGSFYCIFLATNYSQGLLGKTDSPVKGQYFLELLVAYLPSIVITTANLLVPMIFEVLVPLEKYPLSFQIKITLLRNVFLRFASLAVLLITLWGQITCHGDLQNSECQKCGYNNHLHPCWETSVGQEMYKLMIFDLVITLLVTLFVEFPRKMLVTYLPTCRLIKWWGEQEFMVPGNILDLVYGQTLCWTGALFCPLLPVLNTIKYIAIFYLKKFTLYANCRPAERTFRASSSNFFFLLILLLGLTISCVPALYSIFVLPPSKACGPFRDEPTMWNVVSKAVSELPTGTRDFLRFVGSVAFAVPLFLLLSILMFYLKALANSYSSTVKGLKGQLRLPDAFTSSAMELSSSGGDVMT</sequence>
<feature type="transmembrane region" description="Helical" evidence="6">
    <location>
        <begin position="257"/>
        <end position="275"/>
    </location>
</feature>
<keyword evidence="3 6" id="KW-0812">Transmembrane</keyword>
<evidence type="ECO:0000256" key="7">
    <source>
        <dbReference type="SAM" id="MobiDB-lite"/>
    </source>
</evidence>
<protein>
    <recommendedName>
        <fullName evidence="6">Transmembrane channel-like protein</fullName>
    </recommendedName>
</protein>
<feature type="transmembrane region" description="Helical" evidence="6">
    <location>
        <begin position="441"/>
        <end position="459"/>
    </location>
</feature>
<gene>
    <name evidence="10" type="primary">TMC4</name>
</gene>
<feature type="transmembrane region" description="Helical" evidence="6">
    <location>
        <begin position="158"/>
        <end position="179"/>
    </location>
</feature>
<feature type="transmembrane region" description="Helical" evidence="6">
    <location>
        <begin position="398"/>
        <end position="421"/>
    </location>
</feature>
<feature type="transmembrane region" description="Helical" evidence="6">
    <location>
        <begin position="654"/>
        <end position="678"/>
    </location>
</feature>